<dbReference type="RefSeq" id="WP_102609355.1">
    <property type="nucleotide sequence ID" value="NZ_CADIKD010000008.1"/>
</dbReference>
<keyword evidence="4" id="KW-0233">DNA recombination</keyword>
<sequence>MLSQEQAVEIKVLARRGMGVREIARQLGISRNTARRYLRDEQAAHYNQREPRATKLEPFKSYVLERVAAARPHWIPATVLLRELRDVGYEGGISQLKAFLAPHKHAAAEPVVRFETAPGKQMQADFTVIRRGRSPLLALVATLGYSRASFVRFTAGEDATTLCECLREAFFHFGGTPEQVLFDNAKSVIVERDAFGEGQHRWNTQLLALAETYGFTPKVCRPYRAKTKGKVERFNRYLKESFVVPLAATLKQSGLTLDVDAANAHVGRWLTEVANVRVHATTRERPAARLRLEHAALLPLPATNMAPLPAAPRPRRVLPRESLQHPLAVYDALLEVVA</sequence>
<dbReference type="EMBL" id="PNYB01000005">
    <property type="protein sequence ID" value="PMS26260.1"/>
    <property type="molecule type" value="Genomic_DNA"/>
</dbReference>
<dbReference type="GO" id="GO:0015074">
    <property type="term" value="P:DNA integration"/>
    <property type="evidence" value="ECO:0007669"/>
    <property type="project" value="InterPro"/>
</dbReference>
<evidence type="ECO:0000259" key="5">
    <source>
        <dbReference type="PROSITE" id="PS50531"/>
    </source>
</evidence>
<dbReference type="GO" id="GO:0032196">
    <property type="term" value="P:transposition"/>
    <property type="evidence" value="ECO:0007669"/>
    <property type="project" value="UniProtKB-KW"/>
</dbReference>
<dbReference type="GO" id="GO:0003677">
    <property type="term" value="F:DNA binding"/>
    <property type="evidence" value="ECO:0007669"/>
    <property type="project" value="UniProtKB-KW"/>
</dbReference>
<dbReference type="SUPFAM" id="SSF53098">
    <property type="entry name" value="Ribonuclease H-like"/>
    <property type="match status" value="1"/>
</dbReference>
<feature type="domain" description="HTH IS21-type" evidence="5">
    <location>
        <begin position="5"/>
        <end position="67"/>
    </location>
</feature>
<name>A0A2N7WA24_9BURK</name>
<dbReference type="InterPro" id="IPR009057">
    <property type="entry name" value="Homeodomain-like_sf"/>
</dbReference>
<dbReference type="PROSITE" id="PS50531">
    <property type="entry name" value="HTH_IS21"/>
    <property type="match status" value="1"/>
</dbReference>
<evidence type="ECO:0000256" key="1">
    <source>
        <dbReference type="ARBA" id="ARBA00009277"/>
    </source>
</evidence>
<dbReference type="PROSITE" id="PS50994">
    <property type="entry name" value="INTEGRASE"/>
    <property type="match status" value="1"/>
</dbReference>
<dbReference type="InterPro" id="IPR017894">
    <property type="entry name" value="HTH_IS21_transposase_type"/>
</dbReference>
<dbReference type="Pfam" id="PF13384">
    <property type="entry name" value="HTH_23"/>
    <property type="match status" value="1"/>
</dbReference>
<dbReference type="EMBL" id="PNYB01000005">
    <property type="protein sequence ID" value="PMS26262.1"/>
    <property type="molecule type" value="Genomic_DNA"/>
</dbReference>
<dbReference type="PANTHER" id="PTHR35004:SF6">
    <property type="entry name" value="TRANSPOSASE"/>
    <property type="match status" value="1"/>
</dbReference>
<comment type="caution">
    <text evidence="7">The sequence shown here is derived from an EMBL/GenBank/DDBJ whole genome shotgun (WGS) entry which is preliminary data.</text>
</comment>
<dbReference type="NCBIfam" id="NF033546">
    <property type="entry name" value="transpos_IS21"/>
    <property type="match status" value="1"/>
</dbReference>
<dbReference type="Gene3D" id="1.10.10.60">
    <property type="entry name" value="Homeodomain-like"/>
    <property type="match status" value="1"/>
</dbReference>
<dbReference type="SUPFAM" id="SSF46689">
    <property type="entry name" value="Homeodomain-like"/>
    <property type="match status" value="1"/>
</dbReference>
<dbReference type="GO" id="GO:0006310">
    <property type="term" value="P:DNA recombination"/>
    <property type="evidence" value="ECO:0007669"/>
    <property type="project" value="UniProtKB-KW"/>
</dbReference>
<evidence type="ECO:0000256" key="2">
    <source>
        <dbReference type="ARBA" id="ARBA00022578"/>
    </source>
</evidence>
<protein>
    <submittedName>
        <fullName evidence="7">IS21 family transposase</fullName>
    </submittedName>
</protein>
<dbReference type="PANTHER" id="PTHR35004">
    <property type="entry name" value="TRANSPOSASE RV3428C-RELATED"/>
    <property type="match status" value="1"/>
</dbReference>
<evidence type="ECO:0000256" key="4">
    <source>
        <dbReference type="ARBA" id="ARBA00023172"/>
    </source>
</evidence>
<dbReference type="InterPro" id="IPR012337">
    <property type="entry name" value="RNaseH-like_sf"/>
</dbReference>
<gene>
    <name evidence="7" type="ORF">C0Z19_07685</name>
    <name evidence="8" type="ORF">C0Z19_07730</name>
</gene>
<dbReference type="Pfam" id="PF00665">
    <property type="entry name" value="rve"/>
    <property type="match status" value="1"/>
</dbReference>
<dbReference type="AlphaFoldDB" id="A0A2N7WA24"/>
<keyword evidence="3" id="KW-0238">DNA-binding</keyword>
<comment type="similarity">
    <text evidence="1">Belongs to the transposase IS21/IS408/IS1162 family.</text>
</comment>
<proteinExistence type="inferred from homology"/>
<organism evidence="7 9">
    <name type="scientific">Trinickia soli</name>
    <dbReference type="NCBI Taxonomy" id="380675"/>
    <lineage>
        <taxon>Bacteria</taxon>
        <taxon>Pseudomonadati</taxon>
        <taxon>Pseudomonadota</taxon>
        <taxon>Betaproteobacteria</taxon>
        <taxon>Burkholderiales</taxon>
        <taxon>Burkholderiaceae</taxon>
        <taxon>Trinickia</taxon>
    </lineage>
</organism>
<dbReference type="Gene3D" id="3.30.420.10">
    <property type="entry name" value="Ribonuclease H-like superfamily/Ribonuclease H"/>
    <property type="match status" value="1"/>
</dbReference>
<accession>A0A2N7WA24</accession>
<dbReference type="InterPro" id="IPR001584">
    <property type="entry name" value="Integrase_cat-core"/>
</dbReference>
<evidence type="ECO:0000256" key="3">
    <source>
        <dbReference type="ARBA" id="ARBA00023125"/>
    </source>
</evidence>
<evidence type="ECO:0000313" key="7">
    <source>
        <dbReference type="EMBL" id="PMS26260.1"/>
    </source>
</evidence>
<evidence type="ECO:0000313" key="8">
    <source>
        <dbReference type="EMBL" id="PMS26262.1"/>
    </source>
</evidence>
<evidence type="ECO:0000313" key="9">
    <source>
        <dbReference type="Proteomes" id="UP000235347"/>
    </source>
</evidence>
<dbReference type="Proteomes" id="UP000235347">
    <property type="component" value="Unassembled WGS sequence"/>
</dbReference>
<reference evidence="7 9" key="1">
    <citation type="submission" date="2018-01" db="EMBL/GenBank/DDBJ databases">
        <title>Whole genome analyses suggest that Burkholderia sensu lato contains two further novel genera in the rhizoxinica-symbiotica group Mycetohabitans gen. nov., and Trinickia gen. nov.: implications for the evolution of diazotrophy and nodulation in the Burkholderiaceae.</title>
        <authorList>
            <person name="Estrada-de los Santos P."/>
            <person name="Palmer M."/>
            <person name="Chavez-Ramirez B."/>
            <person name="Beukes C."/>
            <person name="Steenkamp E.T."/>
            <person name="Hirsch A.M."/>
            <person name="Manyaka P."/>
            <person name="Maluk M."/>
            <person name="Lafos M."/>
            <person name="Crook M."/>
            <person name="Gross E."/>
            <person name="Simon M.F."/>
            <person name="Bueno dos Reis Junior F."/>
            <person name="Poole P.S."/>
            <person name="Venter S.N."/>
            <person name="James E.K."/>
        </authorList>
    </citation>
    <scope>NUCLEOTIDE SEQUENCE [LARGE SCALE GENOMIC DNA]</scope>
    <source>
        <strain evidence="7 9">GP25-8</strain>
    </source>
</reference>
<feature type="domain" description="Integrase catalytic" evidence="6">
    <location>
        <begin position="114"/>
        <end position="294"/>
    </location>
</feature>
<dbReference type="InterPro" id="IPR036397">
    <property type="entry name" value="RNaseH_sf"/>
</dbReference>
<keyword evidence="2" id="KW-0815">Transposition</keyword>
<evidence type="ECO:0000259" key="6">
    <source>
        <dbReference type="PROSITE" id="PS50994"/>
    </source>
</evidence>
<keyword evidence="9" id="KW-1185">Reference proteome</keyword>